<dbReference type="Proteomes" id="UP000825179">
    <property type="component" value="Chromosome"/>
</dbReference>
<proteinExistence type="predicted"/>
<evidence type="ECO:0000313" key="4">
    <source>
        <dbReference type="Proteomes" id="UP000825179"/>
    </source>
</evidence>
<gene>
    <name evidence="1" type="ORF">CathTA2_0772</name>
    <name evidence="2" type="ORF">HUR95_05220</name>
</gene>
<dbReference type="Proteomes" id="UP000010716">
    <property type="component" value="Unassembled WGS sequence"/>
</dbReference>
<evidence type="ECO:0000313" key="3">
    <source>
        <dbReference type="Proteomes" id="UP000010716"/>
    </source>
</evidence>
<name>F5L4Q9_CALTT</name>
<dbReference type="EMBL" id="AFCE01000091">
    <property type="protein sequence ID" value="EGL83658.1"/>
    <property type="molecule type" value="Genomic_DNA"/>
</dbReference>
<dbReference type="OrthoDB" id="9769355at2"/>
<organism evidence="1 3">
    <name type="scientific">Caldalkalibacillus thermarum (strain TA2.A1)</name>
    <dbReference type="NCBI Taxonomy" id="986075"/>
    <lineage>
        <taxon>Bacteria</taxon>
        <taxon>Bacillati</taxon>
        <taxon>Bacillota</taxon>
        <taxon>Bacilli</taxon>
        <taxon>Bacillales</taxon>
        <taxon>Bacillaceae</taxon>
        <taxon>Caldalkalibacillus</taxon>
    </lineage>
</organism>
<sequence length="110" mass="12788">MRLPVKVKGKVIGYTEKGVFIKPVKSNRHYFEKYDGYAVQASVVPTLRRRNVHTIRLIEDGTREYTISLADFLRHGKLVDYGHGEQIVCPLEHWTSDAEPKERIQQLAFF</sequence>
<reference evidence="2 4" key="2">
    <citation type="journal article" date="2020" name="Extremophiles">
        <title>Genomic analysis of Caldalkalibacillus thermarum TA2.A1 reveals aerobic alkaliphilic metabolism and evolutionary hallmarks linking alkaliphilic bacteria and plant life.</title>
        <authorList>
            <person name="de Jong S.I."/>
            <person name="van den Broek M.A."/>
            <person name="Merkel A.Y."/>
            <person name="de la Torre Cortes P."/>
            <person name="Kalamorz F."/>
            <person name="Cook G.M."/>
            <person name="van Loosdrecht M.C.M."/>
            <person name="McMillan D.G.G."/>
        </authorList>
    </citation>
    <scope>NUCLEOTIDE SEQUENCE [LARGE SCALE GENOMIC DNA]</scope>
    <source>
        <strain evidence="2 4">TA2.A1</strain>
    </source>
</reference>
<evidence type="ECO:0000313" key="2">
    <source>
        <dbReference type="EMBL" id="QZT34708.1"/>
    </source>
</evidence>
<dbReference type="EMBL" id="CP082237">
    <property type="protein sequence ID" value="QZT34708.1"/>
    <property type="molecule type" value="Genomic_DNA"/>
</dbReference>
<dbReference type="AlphaFoldDB" id="F5L4Q9"/>
<reference evidence="1 3" key="1">
    <citation type="journal article" date="2011" name="J. Bacteriol.">
        <title>Draft genome sequence of the thermoalkaliphilic Caldalkalibacillus thermarum strain TA2.A1.</title>
        <authorList>
            <person name="Kalamorz F."/>
            <person name="Keis S."/>
            <person name="McMillan D.G."/>
            <person name="Olsson K."/>
            <person name="Stanton J.A."/>
            <person name="Stockwell P."/>
            <person name="Black M.A."/>
            <person name="Klingeman D.M."/>
            <person name="Land M.L."/>
            <person name="Han C.S."/>
            <person name="Martin S.L."/>
            <person name="Becher S.A."/>
            <person name="Peddie C.J."/>
            <person name="Morgan H.W."/>
            <person name="Matthies D."/>
            <person name="Preiss L."/>
            <person name="Meier T."/>
            <person name="Brown S.D."/>
            <person name="Cook G.M."/>
        </authorList>
    </citation>
    <scope>NUCLEOTIDE SEQUENCE [LARGE SCALE GENOMIC DNA]</scope>
    <source>
        <strain evidence="1 3">TA2.A1</strain>
    </source>
</reference>
<protein>
    <submittedName>
        <fullName evidence="1">Uncharacterized protein</fullName>
    </submittedName>
</protein>
<dbReference type="KEGG" id="cthu:HUR95_05220"/>
<reference evidence="2" key="3">
    <citation type="submission" date="2021-08" db="EMBL/GenBank/DDBJ databases">
        <authorList>
            <person name="de Jong S."/>
            <person name="van den Broek M."/>
            <person name="Merkel A."/>
            <person name="de la Torre Cortes P."/>
            <person name="Kalamorz F."/>
            <person name="Cook G."/>
            <person name="van Loosdrecht M."/>
            <person name="McMillan D."/>
        </authorList>
    </citation>
    <scope>NUCLEOTIDE SEQUENCE</scope>
    <source>
        <strain evidence="2">TA2.A1</strain>
    </source>
</reference>
<keyword evidence="4" id="KW-1185">Reference proteome</keyword>
<accession>F5L4Q9</accession>
<dbReference type="RefSeq" id="WP_007503286.1">
    <property type="nucleotide sequence ID" value="NZ_AFCE01000091.1"/>
</dbReference>
<evidence type="ECO:0000313" key="1">
    <source>
        <dbReference type="EMBL" id="EGL83658.1"/>
    </source>
</evidence>